<accession>A0ABT9G7W8</accession>
<dbReference type="Gene3D" id="3.30.700.10">
    <property type="entry name" value="Glycoprotein, Type 4 Pilin"/>
    <property type="match status" value="1"/>
</dbReference>
<evidence type="ECO:0000313" key="3">
    <source>
        <dbReference type="Proteomes" id="UP001235760"/>
    </source>
</evidence>
<evidence type="ECO:0000256" key="1">
    <source>
        <dbReference type="SAM" id="Phobius"/>
    </source>
</evidence>
<keyword evidence="1" id="KW-0812">Transmembrane</keyword>
<sequence length="174" mass="18189">MATLRPTLSPCTTARAPHARRGYTLVELIAVLVMIGVMAVVALPRWQASTQVQGQAWRDGVVATLRQARALARGHRRVVCASFDSANPPVLRLRIAASFGAADCSVDLPGPDGQPLALAAPRGWRISASPSRTLYFLPSGGVASSATATTTSSYTLSAGDVATITVEGLHGRVQ</sequence>
<name>A0ABT9G7W8_LEPDI</name>
<evidence type="ECO:0000313" key="2">
    <source>
        <dbReference type="EMBL" id="MDP4302593.1"/>
    </source>
</evidence>
<proteinExistence type="predicted"/>
<dbReference type="NCBIfam" id="TIGR02532">
    <property type="entry name" value="IV_pilin_GFxxxE"/>
    <property type="match status" value="1"/>
</dbReference>
<keyword evidence="1" id="KW-0472">Membrane</keyword>
<protein>
    <submittedName>
        <fullName evidence="2">Type II secretion system protein</fullName>
    </submittedName>
</protein>
<keyword evidence="3" id="KW-1185">Reference proteome</keyword>
<dbReference type="SUPFAM" id="SSF54523">
    <property type="entry name" value="Pili subunits"/>
    <property type="match status" value="1"/>
</dbReference>
<organism evidence="2 3">
    <name type="scientific">Leptothrix discophora</name>
    <dbReference type="NCBI Taxonomy" id="89"/>
    <lineage>
        <taxon>Bacteria</taxon>
        <taxon>Pseudomonadati</taxon>
        <taxon>Pseudomonadota</taxon>
        <taxon>Betaproteobacteria</taxon>
        <taxon>Burkholderiales</taxon>
        <taxon>Sphaerotilaceae</taxon>
        <taxon>Leptothrix</taxon>
    </lineage>
</organism>
<gene>
    <name evidence="2" type="ORF">Q8X39_18290</name>
</gene>
<keyword evidence="1" id="KW-1133">Transmembrane helix</keyword>
<dbReference type="RefSeq" id="WP_305751135.1">
    <property type="nucleotide sequence ID" value="NZ_JAUZEE010000013.1"/>
</dbReference>
<dbReference type="PROSITE" id="PS00409">
    <property type="entry name" value="PROKAR_NTER_METHYL"/>
    <property type="match status" value="1"/>
</dbReference>
<dbReference type="Pfam" id="PF07963">
    <property type="entry name" value="N_methyl"/>
    <property type="match status" value="1"/>
</dbReference>
<dbReference type="InterPro" id="IPR045584">
    <property type="entry name" value="Pilin-like"/>
</dbReference>
<comment type="caution">
    <text evidence="2">The sequence shown here is derived from an EMBL/GenBank/DDBJ whole genome shotgun (WGS) entry which is preliminary data.</text>
</comment>
<dbReference type="Proteomes" id="UP001235760">
    <property type="component" value="Unassembled WGS sequence"/>
</dbReference>
<dbReference type="InterPro" id="IPR012902">
    <property type="entry name" value="N_methyl_site"/>
</dbReference>
<feature type="transmembrane region" description="Helical" evidence="1">
    <location>
        <begin position="25"/>
        <end position="46"/>
    </location>
</feature>
<reference evidence="2 3" key="1">
    <citation type="submission" date="2023-08" db="EMBL/GenBank/DDBJ databases">
        <authorList>
            <person name="Roldan D.M."/>
            <person name="Menes R.J."/>
        </authorList>
    </citation>
    <scope>NUCLEOTIDE SEQUENCE [LARGE SCALE GENOMIC DNA]</scope>
    <source>
        <strain evidence="2 3">CCM 2812</strain>
    </source>
</reference>
<dbReference type="EMBL" id="JAUZEE010000013">
    <property type="protein sequence ID" value="MDP4302593.1"/>
    <property type="molecule type" value="Genomic_DNA"/>
</dbReference>